<keyword evidence="3" id="KW-0132">Cell division</keyword>
<dbReference type="OrthoDB" id="1739107at2"/>
<dbReference type="Proteomes" id="UP000001349">
    <property type="component" value="Chromosome"/>
</dbReference>
<evidence type="ECO:0000256" key="2">
    <source>
        <dbReference type="ARBA" id="ARBA00022475"/>
    </source>
</evidence>
<reference evidence="9 10" key="1">
    <citation type="submission" date="2009-01" db="EMBL/GenBank/DDBJ databases">
        <title>Complete sequence of Clostridium cellulolyticum H10.</title>
        <authorList>
            <consortium name="US DOE Joint Genome Institute"/>
            <person name="Lucas S."/>
            <person name="Copeland A."/>
            <person name="Lapidus A."/>
            <person name="Glavina del Rio T."/>
            <person name="Dalin E."/>
            <person name="Tice H."/>
            <person name="Bruce D."/>
            <person name="Goodwin L."/>
            <person name="Pitluck S."/>
            <person name="Chertkov O."/>
            <person name="Saunders E."/>
            <person name="Brettin T."/>
            <person name="Detter J.C."/>
            <person name="Han C."/>
            <person name="Larimer F."/>
            <person name="Land M."/>
            <person name="Hauser L."/>
            <person name="Kyrpides N."/>
            <person name="Ivanova N."/>
            <person name="Zhou J."/>
            <person name="Richardson P."/>
        </authorList>
    </citation>
    <scope>NUCLEOTIDE SEQUENCE [LARGE SCALE GENOMIC DNA]</scope>
    <source>
        <strain evidence="10">ATCC 35319 / DSM 5812 / JCM 6584 / H10</strain>
    </source>
</reference>
<feature type="domain" description="POTRA" evidence="8">
    <location>
        <begin position="49"/>
        <end position="129"/>
    </location>
</feature>
<dbReference type="RefSeq" id="WP_015925515.1">
    <property type="nucleotide sequence ID" value="NC_011898.1"/>
</dbReference>
<dbReference type="PANTHER" id="PTHR37820">
    <property type="entry name" value="CELL DIVISION PROTEIN DIVIB"/>
    <property type="match status" value="1"/>
</dbReference>
<keyword evidence="10" id="KW-1185">Reference proteome</keyword>
<organism evidence="9 10">
    <name type="scientific">Ruminiclostridium cellulolyticum (strain ATCC 35319 / DSM 5812 / JCM 6584 / H10)</name>
    <name type="common">Clostridium cellulolyticum</name>
    <dbReference type="NCBI Taxonomy" id="394503"/>
    <lineage>
        <taxon>Bacteria</taxon>
        <taxon>Bacillati</taxon>
        <taxon>Bacillota</taxon>
        <taxon>Clostridia</taxon>
        <taxon>Eubacteriales</taxon>
        <taxon>Oscillospiraceae</taxon>
        <taxon>Ruminiclostridium</taxon>
    </lineage>
</organism>
<evidence type="ECO:0000256" key="7">
    <source>
        <dbReference type="ARBA" id="ARBA00023306"/>
    </source>
</evidence>
<evidence type="ECO:0000256" key="3">
    <source>
        <dbReference type="ARBA" id="ARBA00022618"/>
    </source>
</evidence>
<evidence type="ECO:0000256" key="5">
    <source>
        <dbReference type="ARBA" id="ARBA00022989"/>
    </source>
</evidence>
<dbReference type="InterPro" id="IPR013685">
    <property type="entry name" value="POTRA_FtsQ_type"/>
</dbReference>
<evidence type="ECO:0000313" key="9">
    <source>
        <dbReference type="EMBL" id="ACL76413.1"/>
    </source>
</evidence>
<dbReference type="GO" id="GO:0005886">
    <property type="term" value="C:plasma membrane"/>
    <property type="evidence" value="ECO:0007669"/>
    <property type="project" value="TreeGrafter"/>
</dbReference>
<dbReference type="GO" id="GO:0051301">
    <property type="term" value="P:cell division"/>
    <property type="evidence" value="ECO:0007669"/>
    <property type="project" value="UniProtKB-KW"/>
</dbReference>
<dbReference type="STRING" id="394503.Ccel_2067"/>
<evidence type="ECO:0000256" key="1">
    <source>
        <dbReference type="ARBA" id="ARBA00004370"/>
    </source>
</evidence>
<dbReference type="PROSITE" id="PS51779">
    <property type="entry name" value="POTRA"/>
    <property type="match status" value="1"/>
</dbReference>
<evidence type="ECO:0000259" key="8">
    <source>
        <dbReference type="PROSITE" id="PS51779"/>
    </source>
</evidence>
<dbReference type="AlphaFoldDB" id="B8I3Y0"/>
<name>B8I3Y0_RUMCH</name>
<accession>B8I3Y0</accession>
<comment type="subcellular location">
    <subcellularLocation>
        <location evidence="1">Membrane</location>
    </subcellularLocation>
</comment>
<dbReference type="Pfam" id="PF08478">
    <property type="entry name" value="POTRA_1"/>
    <property type="match status" value="1"/>
</dbReference>
<keyword evidence="7" id="KW-0131">Cell cycle</keyword>
<dbReference type="Gene3D" id="3.10.20.310">
    <property type="entry name" value="membrane protein fhac"/>
    <property type="match status" value="1"/>
</dbReference>
<protein>
    <submittedName>
        <fullName evidence="9">Polypeptide-transport-associated domain protein FtsQ-type</fullName>
    </submittedName>
</protein>
<dbReference type="HOGENOM" id="CLU_996413_0_0_9"/>
<dbReference type="KEGG" id="cce:Ccel_2067"/>
<dbReference type="Pfam" id="PF03799">
    <property type="entry name" value="FtsQ_DivIB_C"/>
    <property type="match status" value="1"/>
</dbReference>
<dbReference type="InterPro" id="IPR005548">
    <property type="entry name" value="Cell_div_FtsQ/DivIB_C"/>
</dbReference>
<dbReference type="InterPro" id="IPR034746">
    <property type="entry name" value="POTRA"/>
</dbReference>
<sequence precursor="true">MNNNRKRNIKTTKDKKKKKYRFRIRRLKKLFIFVLIVTAVVLFARSSLFIVDNINVTGNKKYQANEIILRSGLVTGQNVFKMLGEKPKNLFTLKFEDKEKAVSTSMPYISSISIRPSLPKSIKIKVTERTPFCILENKGTNLLIDKQGYALEILKNQNDKKYFKIIGNSLDSFKLGQEVKYKNKDTMNDLISFCNVLTKNDKDSNQKLYNKLTAVNMSDPGAVTAVFENRITVKFGDMDNLNYKINFFRQLFVNNITAKQKGTVDFTTGKHPYFAPQSN</sequence>
<evidence type="ECO:0000256" key="6">
    <source>
        <dbReference type="ARBA" id="ARBA00023136"/>
    </source>
</evidence>
<evidence type="ECO:0000313" key="10">
    <source>
        <dbReference type="Proteomes" id="UP000001349"/>
    </source>
</evidence>
<keyword evidence="6" id="KW-0472">Membrane</keyword>
<keyword evidence="5" id="KW-1133">Transmembrane helix</keyword>
<dbReference type="PANTHER" id="PTHR37820:SF1">
    <property type="entry name" value="CELL DIVISION PROTEIN FTSQ"/>
    <property type="match status" value="1"/>
</dbReference>
<dbReference type="InterPro" id="IPR050487">
    <property type="entry name" value="FtsQ_DivIB"/>
</dbReference>
<gene>
    <name evidence="9" type="ordered locus">Ccel_2067</name>
</gene>
<dbReference type="EMBL" id="CP001348">
    <property type="protein sequence ID" value="ACL76413.1"/>
    <property type="molecule type" value="Genomic_DNA"/>
</dbReference>
<keyword evidence="2" id="KW-1003">Cell membrane</keyword>
<keyword evidence="4" id="KW-0812">Transmembrane</keyword>
<evidence type="ECO:0000256" key="4">
    <source>
        <dbReference type="ARBA" id="ARBA00022692"/>
    </source>
</evidence>
<proteinExistence type="predicted"/>
<dbReference type="eggNOG" id="COG1589">
    <property type="taxonomic scope" value="Bacteria"/>
</dbReference>